<keyword evidence="2" id="KW-1185">Reference proteome</keyword>
<dbReference type="OrthoDB" id="9154322at2"/>
<dbReference type="Gene3D" id="1.10.287.1080">
    <property type="entry name" value="MazG-like"/>
    <property type="match status" value="1"/>
</dbReference>
<organism evidence="1 2">
    <name type="scientific">Aquabacterium olei</name>
    <dbReference type="NCBI Taxonomy" id="1296669"/>
    <lineage>
        <taxon>Bacteria</taxon>
        <taxon>Pseudomonadati</taxon>
        <taxon>Pseudomonadota</taxon>
        <taxon>Betaproteobacteria</taxon>
        <taxon>Burkholderiales</taxon>
        <taxon>Aquabacterium</taxon>
    </lineage>
</organism>
<accession>A0A2U8FY28</accession>
<sequence length="121" mass="13080">MQNQCHGLAYACGWWHDLGSGADLTSTPGEPAKRNVAELLCLVHSEVSEAMEGHRKGLADDKLPHRSMLEVELADAVIRIFDMAGGLGLDVAGAIAEKLEFNATRADHQPDNRRADGGKKF</sequence>
<reference evidence="1 2" key="1">
    <citation type="submission" date="2018-05" db="EMBL/GenBank/DDBJ databases">
        <title>complete genome sequence of Aquabacterium olei NBRC 110486.</title>
        <authorList>
            <person name="Tang B."/>
            <person name="Chang J."/>
            <person name="Zhang L."/>
            <person name="Yang H."/>
        </authorList>
    </citation>
    <scope>NUCLEOTIDE SEQUENCE [LARGE SCALE GENOMIC DNA]</scope>
    <source>
        <strain evidence="1 2">NBRC 110486</strain>
    </source>
</reference>
<evidence type="ECO:0000313" key="1">
    <source>
        <dbReference type="EMBL" id="AWI55136.1"/>
    </source>
</evidence>
<dbReference type="Proteomes" id="UP000244892">
    <property type="component" value="Chromosome"/>
</dbReference>
<dbReference type="KEGG" id="aon:DEH84_06815"/>
<evidence type="ECO:0008006" key="3">
    <source>
        <dbReference type="Google" id="ProtNLM"/>
    </source>
</evidence>
<dbReference type="SUPFAM" id="SSF101386">
    <property type="entry name" value="all-alpha NTP pyrophosphatases"/>
    <property type="match status" value="1"/>
</dbReference>
<name>A0A2U8FY28_9BURK</name>
<dbReference type="EMBL" id="CP029210">
    <property type="protein sequence ID" value="AWI55136.1"/>
    <property type="molecule type" value="Genomic_DNA"/>
</dbReference>
<evidence type="ECO:0000313" key="2">
    <source>
        <dbReference type="Proteomes" id="UP000244892"/>
    </source>
</evidence>
<protein>
    <recommendedName>
        <fullName evidence="3">NTP pyrophosphohydrolase MazG putative catalytic core domain-containing protein</fullName>
    </recommendedName>
</protein>
<gene>
    <name evidence="1" type="ORF">DEH84_06815</name>
</gene>
<dbReference type="CDD" id="cd11542">
    <property type="entry name" value="NTP-PPase_u5"/>
    <property type="match status" value="1"/>
</dbReference>
<proteinExistence type="predicted"/>
<dbReference type="AlphaFoldDB" id="A0A2U8FY28"/>